<protein>
    <submittedName>
        <fullName evidence="1">Uncharacterized protein</fullName>
    </submittedName>
</protein>
<reference evidence="1 2" key="1">
    <citation type="journal article" date="2011" name="Stand. Genomic Sci.">
        <title>Non-contiguous finished genome sequence and contextual data of the filamentous soil bacterium Ktedonobacter racemifer type strain (SOSP1-21).</title>
        <authorList>
            <person name="Chang Y.J."/>
            <person name="Land M."/>
            <person name="Hauser L."/>
            <person name="Chertkov O."/>
            <person name="Del Rio T.G."/>
            <person name="Nolan M."/>
            <person name="Copeland A."/>
            <person name="Tice H."/>
            <person name="Cheng J.F."/>
            <person name="Lucas S."/>
            <person name="Han C."/>
            <person name="Goodwin L."/>
            <person name="Pitluck S."/>
            <person name="Ivanova N."/>
            <person name="Ovchinikova G."/>
            <person name="Pati A."/>
            <person name="Chen A."/>
            <person name="Palaniappan K."/>
            <person name="Mavromatis K."/>
            <person name="Liolios K."/>
            <person name="Brettin T."/>
            <person name="Fiebig A."/>
            <person name="Rohde M."/>
            <person name="Abt B."/>
            <person name="Goker M."/>
            <person name="Detter J.C."/>
            <person name="Woyke T."/>
            <person name="Bristow J."/>
            <person name="Eisen J.A."/>
            <person name="Markowitz V."/>
            <person name="Hugenholtz P."/>
            <person name="Kyrpides N.C."/>
            <person name="Klenk H.P."/>
            <person name="Lapidus A."/>
        </authorList>
    </citation>
    <scope>NUCLEOTIDE SEQUENCE [LARGE SCALE GENOMIC DNA]</scope>
    <source>
        <strain evidence="2">DSM 44963</strain>
    </source>
</reference>
<dbReference type="EMBL" id="ADVG01000002">
    <property type="protein sequence ID" value="EFH86993.1"/>
    <property type="molecule type" value="Genomic_DNA"/>
</dbReference>
<keyword evidence="2" id="KW-1185">Reference proteome</keyword>
<organism evidence="1 2">
    <name type="scientific">Ktedonobacter racemifer DSM 44963</name>
    <dbReference type="NCBI Taxonomy" id="485913"/>
    <lineage>
        <taxon>Bacteria</taxon>
        <taxon>Bacillati</taxon>
        <taxon>Chloroflexota</taxon>
        <taxon>Ktedonobacteria</taxon>
        <taxon>Ktedonobacterales</taxon>
        <taxon>Ktedonobacteraceae</taxon>
        <taxon>Ktedonobacter</taxon>
    </lineage>
</organism>
<sequence>MSNPHQAIIAQQLQELNELYYTAPLAFYEATLRLAIAQLEHILPGFTIAFAEIYAIGSGRQAHGGMCHVFLPIERNAE</sequence>
<dbReference type="Proteomes" id="UP000004508">
    <property type="component" value="Unassembled WGS sequence"/>
</dbReference>
<gene>
    <name evidence="1" type="ORF">Krac_8311</name>
</gene>
<dbReference type="STRING" id="485913.Krac_8311"/>
<accession>D6TMJ3</accession>
<name>D6TMJ3_KTERA</name>
<evidence type="ECO:0000313" key="2">
    <source>
        <dbReference type="Proteomes" id="UP000004508"/>
    </source>
</evidence>
<dbReference type="InParanoid" id="D6TMJ3"/>
<comment type="caution">
    <text evidence="1">The sequence shown here is derived from an EMBL/GenBank/DDBJ whole genome shotgun (WGS) entry which is preliminary data.</text>
</comment>
<dbReference type="AlphaFoldDB" id="D6TMJ3"/>
<dbReference type="RefSeq" id="WP_007911755.1">
    <property type="nucleotide sequence ID" value="NZ_ADVG01000002.1"/>
</dbReference>
<proteinExistence type="predicted"/>
<evidence type="ECO:0000313" key="1">
    <source>
        <dbReference type="EMBL" id="EFH86993.1"/>
    </source>
</evidence>